<evidence type="ECO:0000313" key="10">
    <source>
        <dbReference type="Proteomes" id="UP000189674"/>
    </source>
</evidence>
<accession>A0A1U9NG12</accession>
<evidence type="ECO:0000256" key="3">
    <source>
        <dbReference type="ARBA" id="ARBA00022448"/>
    </source>
</evidence>
<dbReference type="PANTHER" id="PTHR30269">
    <property type="entry name" value="TRANSMEMBRANE PROTEIN YFCA"/>
    <property type="match status" value="1"/>
</dbReference>
<dbReference type="EMBL" id="CP019791">
    <property type="protein sequence ID" value="AQT66869.1"/>
    <property type="molecule type" value="Genomic_DNA"/>
</dbReference>
<protein>
    <recommendedName>
        <fullName evidence="8">Probable membrane transporter protein</fullName>
    </recommendedName>
</protein>
<evidence type="ECO:0000256" key="5">
    <source>
        <dbReference type="ARBA" id="ARBA00022692"/>
    </source>
</evidence>
<dbReference type="RefSeq" id="WP_146658670.1">
    <property type="nucleotide sequence ID" value="NZ_CP019791.1"/>
</dbReference>
<dbReference type="Pfam" id="PF01925">
    <property type="entry name" value="TauE"/>
    <property type="match status" value="1"/>
</dbReference>
<evidence type="ECO:0000256" key="1">
    <source>
        <dbReference type="ARBA" id="ARBA00004651"/>
    </source>
</evidence>
<dbReference type="PANTHER" id="PTHR30269:SF37">
    <property type="entry name" value="MEMBRANE TRANSPORTER PROTEIN"/>
    <property type="match status" value="1"/>
</dbReference>
<dbReference type="InterPro" id="IPR002781">
    <property type="entry name" value="TM_pro_TauE-like"/>
</dbReference>
<dbReference type="Proteomes" id="UP000189674">
    <property type="component" value="Chromosome"/>
</dbReference>
<dbReference type="GO" id="GO:0005886">
    <property type="term" value="C:plasma membrane"/>
    <property type="evidence" value="ECO:0007669"/>
    <property type="project" value="UniProtKB-SubCell"/>
</dbReference>
<feature type="transmembrane region" description="Helical" evidence="8">
    <location>
        <begin position="158"/>
        <end position="178"/>
    </location>
</feature>
<organism evidence="9 10">
    <name type="scientific">Anaerohalosphaera lusitana</name>
    <dbReference type="NCBI Taxonomy" id="1936003"/>
    <lineage>
        <taxon>Bacteria</taxon>
        <taxon>Pseudomonadati</taxon>
        <taxon>Planctomycetota</taxon>
        <taxon>Phycisphaerae</taxon>
        <taxon>Sedimentisphaerales</taxon>
        <taxon>Anaerohalosphaeraceae</taxon>
        <taxon>Anaerohalosphaera</taxon>
    </lineage>
</organism>
<feature type="transmembrane region" description="Helical" evidence="8">
    <location>
        <begin position="6"/>
        <end position="35"/>
    </location>
</feature>
<feature type="transmembrane region" description="Helical" evidence="8">
    <location>
        <begin position="66"/>
        <end position="87"/>
    </location>
</feature>
<evidence type="ECO:0000256" key="7">
    <source>
        <dbReference type="ARBA" id="ARBA00023136"/>
    </source>
</evidence>
<feature type="transmembrane region" description="Helical" evidence="8">
    <location>
        <begin position="190"/>
        <end position="208"/>
    </location>
</feature>
<comment type="similarity">
    <text evidence="2 8">Belongs to the 4-toluene sulfonate uptake permease (TSUP) (TC 2.A.102) family.</text>
</comment>
<feature type="transmembrane region" description="Helical" evidence="8">
    <location>
        <begin position="124"/>
        <end position="146"/>
    </location>
</feature>
<dbReference type="KEGG" id="alus:STSP2_00007"/>
<evidence type="ECO:0000256" key="8">
    <source>
        <dbReference type="RuleBase" id="RU363041"/>
    </source>
</evidence>
<proteinExistence type="inferred from homology"/>
<keyword evidence="10" id="KW-1185">Reference proteome</keyword>
<dbReference type="InterPro" id="IPR052017">
    <property type="entry name" value="TSUP"/>
</dbReference>
<gene>
    <name evidence="9" type="ORF">STSP2_00007</name>
</gene>
<evidence type="ECO:0000256" key="2">
    <source>
        <dbReference type="ARBA" id="ARBA00009142"/>
    </source>
</evidence>
<dbReference type="AlphaFoldDB" id="A0A1U9NG12"/>
<keyword evidence="4 8" id="KW-1003">Cell membrane</keyword>
<evidence type="ECO:0000256" key="4">
    <source>
        <dbReference type="ARBA" id="ARBA00022475"/>
    </source>
</evidence>
<keyword evidence="3" id="KW-0813">Transport</keyword>
<keyword evidence="6 8" id="KW-1133">Transmembrane helix</keyword>
<name>A0A1U9NG12_9BACT</name>
<feature type="transmembrane region" description="Helical" evidence="8">
    <location>
        <begin position="220"/>
        <end position="238"/>
    </location>
</feature>
<reference evidence="10" key="1">
    <citation type="submission" date="2017-02" db="EMBL/GenBank/DDBJ databases">
        <title>Comparative genomics and description of representatives of a novel lineage of planctomycetes thriving in anoxic sediments.</title>
        <authorList>
            <person name="Spring S."/>
            <person name="Bunk B."/>
            <person name="Sproer C."/>
        </authorList>
    </citation>
    <scope>NUCLEOTIDE SEQUENCE [LARGE SCALE GENOMIC DNA]</scope>
    <source>
        <strain evidence="10">ST-NAGAB-D1</strain>
    </source>
</reference>
<keyword evidence="5 8" id="KW-0812">Transmembrane</keyword>
<dbReference type="STRING" id="1936003.STSP2_00007"/>
<evidence type="ECO:0000313" key="9">
    <source>
        <dbReference type="EMBL" id="AQT66869.1"/>
    </source>
</evidence>
<feature type="transmembrane region" description="Helical" evidence="8">
    <location>
        <begin position="42"/>
        <end position="60"/>
    </location>
</feature>
<feature type="transmembrane region" description="Helical" evidence="8">
    <location>
        <begin position="94"/>
        <end position="112"/>
    </location>
</feature>
<evidence type="ECO:0000256" key="6">
    <source>
        <dbReference type="ARBA" id="ARBA00022989"/>
    </source>
</evidence>
<comment type="subcellular location">
    <subcellularLocation>
        <location evidence="1 8">Cell membrane</location>
        <topology evidence="1 8">Multi-pass membrane protein</topology>
    </subcellularLocation>
</comment>
<keyword evidence="7 8" id="KW-0472">Membrane</keyword>
<sequence length="239" mass="25479">MQVLPILIAVLVASGVGTLTGFGTSTLLVPVMVLFYPVPETLLFVGIIHWFGNVWKLVLFREGFRWGLVLSFGVPGLVATAIGAKLVFDIPSVILSRVLGGMIAAYVLYLFVQSSFRVRPTVVTGAVGGALSGFFAGIFGIGGAVRSLFLTAFDLPKAVYIATAGAIALVIDTTRLSVYASEGVRLPSSLLWGLIVFIPGSFAGAKIAQRLVDRIPQKNFRKVVAVFLLLIAVKLIVWP</sequence>
<dbReference type="OrthoDB" id="677436at2"/>